<evidence type="ECO:0000313" key="2">
    <source>
        <dbReference type="EMBL" id="WOH01507.1"/>
    </source>
</evidence>
<reference evidence="1" key="1">
    <citation type="journal article" date="2016" name="Nat. Genet.">
        <title>A high-quality carrot genome assembly provides new insights into carotenoid accumulation and asterid genome evolution.</title>
        <authorList>
            <person name="Iorizzo M."/>
            <person name="Ellison S."/>
            <person name="Senalik D."/>
            <person name="Zeng P."/>
            <person name="Satapoomin P."/>
            <person name="Huang J."/>
            <person name="Bowman M."/>
            <person name="Iovene M."/>
            <person name="Sanseverino W."/>
            <person name="Cavagnaro P."/>
            <person name="Yildiz M."/>
            <person name="Macko-Podgorni A."/>
            <person name="Moranska E."/>
            <person name="Grzebelus E."/>
            <person name="Grzebelus D."/>
            <person name="Ashrafi H."/>
            <person name="Zheng Z."/>
            <person name="Cheng S."/>
            <person name="Spooner D."/>
            <person name="Van Deynze A."/>
            <person name="Simon P."/>
        </authorList>
    </citation>
    <scope>NUCLEOTIDE SEQUENCE [LARGE SCALE GENOMIC DNA]</scope>
    <source>
        <tissue evidence="1">Leaf</tissue>
    </source>
</reference>
<keyword evidence="3" id="KW-1185">Reference proteome</keyword>
<protein>
    <submittedName>
        <fullName evidence="1">Uncharacterized protein</fullName>
    </submittedName>
</protein>
<dbReference type="EMBL" id="LNRQ01000005">
    <property type="protein sequence ID" value="KZM95012.1"/>
    <property type="molecule type" value="Genomic_DNA"/>
</dbReference>
<accession>A0A162A252</accession>
<evidence type="ECO:0000313" key="3">
    <source>
        <dbReference type="Proteomes" id="UP000077755"/>
    </source>
</evidence>
<dbReference type="Proteomes" id="UP000077755">
    <property type="component" value="Chromosome 5"/>
</dbReference>
<dbReference type="EMBL" id="CP093347">
    <property type="protein sequence ID" value="WOH01507.1"/>
    <property type="molecule type" value="Genomic_DNA"/>
</dbReference>
<sequence>MWCFQLLLKTMRKSLFSLDCDHPQATVFMRKIPFYALNMFIVASYMGLVCLSDSCRETFVRSMLWNPLTGEGKVIEYPRRRLMSRADVAIGFGYDGNNNHGQIPFRVIDDVGHSRVTMFSIHDKIVAILTDTPHHCVRSYNLEADGSWSKGFTVGPFHFFFSQKVYAAVSNGGMILCSNLYNGIEFLDVVNNVLVPVSEPETFAADWLQAIPYRETLVGFGPGTLVLSEENLVRMAGSSKSLVEDIYNDLVSRRNALIKALTKDLDQFHSCLDAGPCYNHWFY</sequence>
<proteinExistence type="predicted"/>
<organism evidence="1">
    <name type="scientific">Daucus carota subsp. sativus</name>
    <name type="common">Carrot</name>
    <dbReference type="NCBI Taxonomy" id="79200"/>
    <lineage>
        <taxon>Eukaryota</taxon>
        <taxon>Viridiplantae</taxon>
        <taxon>Streptophyta</taxon>
        <taxon>Embryophyta</taxon>
        <taxon>Tracheophyta</taxon>
        <taxon>Spermatophyta</taxon>
        <taxon>Magnoliopsida</taxon>
        <taxon>eudicotyledons</taxon>
        <taxon>Gunneridae</taxon>
        <taxon>Pentapetalae</taxon>
        <taxon>asterids</taxon>
        <taxon>campanulids</taxon>
        <taxon>Apiales</taxon>
        <taxon>Apiaceae</taxon>
        <taxon>Apioideae</taxon>
        <taxon>Scandiceae</taxon>
        <taxon>Daucinae</taxon>
        <taxon>Daucus</taxon>
        <taxon>Daucus sect. Daucus</taxon>
    </lineage>
</organism>
<name>A0A162A252_DAUCS</name>
<gene>
    <name evidence="1" type="ORF">DCAR_018254</name>
    <name evidence="2" type="ORF">DCAR_0520891</name>
</gene>
<dbReference type="AlphaFoldDB" id="A0A162A252"/>
<dbReference type="Gramene" id="KZM95012">
    <property type="protein sequence ID" value="KZM95012"/>
    <property type="gene ID" value="DCAR_018254"/>
</dbReference>
<evidence type="ECO:0000313" key="1">
    <source>
        <dbReference type="EMBL" id="KZM95012.1"/>
    </source>
</evidence>
<reference evidence="2" key="2">
    <citation type="submission" date="2022-03" db="EMBL/GenBank/DDBJ databases">
        <title>Draft title - Genomic analysis of global carrot germplasm unveils the trajectory of domestication and the origin of high carotenoid orange carrot.</title>
        <authorList>
            <person name="Iorizzo M."/>
            <person name="Ellison S."/>
            <person name="Senalik D."/>
            <person name="Macko-Podgorni A."/>
            <person name="Grzebelus D."/>
            <person name="Bostan H."/>
            <person name="Rolling W."/>
            <person name="Curaba J."/>
            <person name="Simon P."/>
        </authorList>
    </citation>
    <scope>NUCLEOTIDE SEQUENCE</scope>
    <source>
        <tissue evidence="2">Leaf</tissue>
    </source>
</reference>